<gene>
    <name evidence="1" type="ORF">TH66_03135</name>
    <name evidence="2" type="ORF">TR74_18220</name>
</gene>
<dbReference type="Pfam" id="PF00106">
    <property type="entry name" value="adh_short"/>
    <property type="match status" value="1"/>
</dbReference>
<dbReference type="EMBL" id="JYIJ01000012">
    <property type="protein sequence ID" value="KWX05262.1"/>
    <property type="molecule type" value="Genomic_DNA"/>
</dbReference>
<evidence type="ECO:0000313" key="2">
    <source>
        <dbReference type="EMBL" id="KWX07613.1"/>
    </source>
</evidence>
<dbReference type="EMBL" id="JYIK01001046">
    <property type="protein sequence ID" value="KWX07613.1"/>
    <property type="molecule type" value="Genomic_DNA"/>
</dbReference>
<dbReference type="InterPro" id="IPR002347">
    <property type="entry name" value="SDR_fam"/>
</dbReference>
<organism evidence="1 4">
    <name type="scientific">Carbonactinospora thermoautotrophica</name>
    <dbReference type="NCBI Taxonomy" id="1469144"/>
    <lineage>
        <taxon>Bacteria</taxon>
        <taxon>Bacillati</taxon>
        <taxon>Actinomycetota</taxon>
        <taxon>Actinomycetes</taxon>
        <taxon>Kitasatosporales</taxon>
        <taxon>Carbonactinosporaceae</taxon>
        <taxon>Carbonactinospora</taxon>
    </lineage>
</organism>
<evidence type="ECO:0000313" key="3">
    <source>
        <dbReference type="Proteomes" id="UP000070598"/>
    </source>
</evidence>
<comment type="caution">
    <text evidence="1">The sequence shown here is derived from an EMBL/GenBank/DDBJ whole genome shotgun (WGS) entry which is preliminary data.</text>
</comment>
<protein>
    <submittedName>
        <fullName evidence="1">Uncharacterized protein</fullName>
    </submittedName>
</protein>
<dbReference type="PATRIC" id="fig|1469144.8.peg.4788"/>
<sequence length="70" mass="7254">MNLLGVVHGSRATVEVMRPRGSGHILNVGSLASWVPVPGETIYAATNAPLRRYPVAGTAGTGRGGREGTR</sequence>
<evidence type="ECO:0000313" key="1">
    <source>
        <dbReference type="EMBL" id="KWX05262.1"/>
    </source>
</evidence>
<evidence type="ECO:0000313" key="4">
    <source>
        <dbReference type="Proteomes" id="UP000070659"/>
    </source>
</evidence>
<reference evidence="3" key="1">
    <citation type="submission" date="2015-02" db="EMBL/GenBank/DDBJ databases">
        <title>Physiological reanalysis, assessment of diazotrophy, and genome sequences of multiple isolates of Streptomyces thermoautotrophicus.</title>
        <authorList>
            <person name="MacKellar D.C."/>
            <person name="Lieber L."/>
            <person name="Norman J."/>
            <person name="Bolger A."/>
            <person name="Tobin C."/>
            <person name="Murray J.W."/>
            <person name="Friesen M."/>
            <person name="Prell J."/>
        </authorList>
    </citation>
    <scope>NUCLEOTIDE SEQUENCE [LARGE SCALE GENOMIC DNA]</scope>
    <source>
        <strain evidence="3">UBT1</strain>
    </source>
</reference>
<dbReference type="Proteomes" id="UP000070659">
    <property type="component" value="Unassembled WGS sequence"/>
</dbReference>
<dbReference type="InterPro" id="IPR036291">
    <property type="entry name" value="NAD(P)-bd_dom_sf"/>
</dbReference>
<dbReference type="Proteomes" id="UP000070598">
    <property type="component" value="Unassembled WGS sequence"/>
</dbReference>
<dbReference type="Gene3D" id="3.40.50.720">
    <property type="entry name" value="NAD(P)-binding Rossmann-like Domain"/>
    <property type="match status" value="1"/>
</dbReference>
<accession>A0A132N6S0</accession>
<reference evidence="1 4" key="2">
    <citation type="submission" date="2015-02" db="EMBL/GenBank/DDBJ databases">
        <title>Physiological reanalysis, assessment of diazotrophy, and genome sequences of multiple isolates of Streptomyces thermoautotrophicus.</title>
        <authorList>
            <person name="MacKellar D.C."/>
            <person name="Lieber L."/>
            <person name="Norman J."/>
            <person name="Bolger A."/>
            <person name="Tobin C."/>
            <person name="Murray J.W."/>
            <person name="Prell J."/>
        </authorList>
    </citation>
    <scope>NUCLEOTIDE SEQUENCE [LARGE SCALE GENOMIC DNA]</scope>
    <source>
        <strain evidence="1 4">UBT1</strain>
    </source>
</reference>
<dbReference type="RefSeq" id="WP_066886590.1">
    <property type="nucleotide sequence ID" value="NZ_CP171739.1"/>
</dbReference>
<dbReference type="AlphaFoldDB" id="A0A132N6S0"/>
<dbReference type="SUPFAM" id="SSF51735">
    <property type="entry name" value="NAD(P)-binding Rossmann-fold domains"/>
    <property type="match status" value="1"/>
</dbReference>
<proteinExistence type="predicted"/>
<name>A0A132N6S0_9ACTN</name>